<name>A0A7T5UGP2_9BACT</name>
<feature type="region of interest" description="Disordered" evidence="1">
    <location>
        <begin position="1"/>
        <end position="34"/>
    </location>
</feature>
<keyword evidence="2" id="KW-0472">Membrane</keyword>
<evidence type="ECO:0000313" key="3">
    <source>
        <dbReference type="EMBL" id="QQG36106.1"/>
    </source>
</evidence>
<keyword evidence="2" id="KW-0812">Transmembrane</keyword>
<evidence type="ECO:0000256" key="1">
    <source>
        <dbReference type="SAM" id="MobiDB-lite"/>
    </source>
</evidence>
<dbReference type="Proteomes" id="UP000595362">
    <property type="component" value="Chromosome"/>
</dbReference>
<protein>
    <submittedName>
        <fullName evidence="3">Uncharacterized protein</fullName>
    </submittedName>
</protein>
<reference evidence="3 4" key="1">
    <citation type="submission" date="2020-07" db="EMBL/GenBank/DDBJ databases">
        <title>Huge and variable diversity of episymbiotic CPR bacteria and DPANN archaea in groundwater ecosystems.</title>
        <authorList>
            <person name="He C.Y."/>
            <person name="Keren R."/>
            <person name="Whittaker M."/>
            <person name="Farag I.F."/>
            <person name="Doudna J."/>
            <person name="Cate J.H.D."/>
            <person name="Banfield J.F."/>
        </authorList>
    </citation>
    <scope>NUCLEOTIDE SEQUENCE [LARGE SCALE GENOMIC DNA]</scope>
    <source>
        <strain evidence="3">NC_groundwater_70_Ag_B-0.1um_54_66</strain>
    </source>
</reference>
<gene>
    <name evidence="3" type="ORF">HYS17_11545</name>
</gene>
<feature type="transmembrane region" description="Helical" evidence="2">
    <location>
        <begin position="213"/>
        <end position="233"/>
    </location>
</feature>
<proteinExistence type="predicted"/>
<accession>A0A7T5UGP2</accession>
<sequence length="336" mass="36997">MALSFKNSPFAKKKDSAPAFGGEVSAPEQAATGRQQLKPGIAEYIAGETREFKANLKPYLPGDLVGGSIPHIPGTEDEAVWNAASQACSTEKVHYCYSVDQGRLWYLACPSNSLASNPDSWCPLAAALPGNSEYWDRQTVYIYEQEGAASALRWDPETGRMQVFLGAARTLLPRIQSMDANFVTVNPEVAQMVPWRNRALRTELLSRASARSLLLFGLLLNVIIIAVLVFSYVNMNFIKRDLDTVKRETEEASMKLMMNAANALQSDAIKHMVRVQELLDSLQTVDGTLVRYEVNKGKAEWEALLPTSFQGGVGTIKGEVQPGIEKDGRVRIKGKN</sequence>
<keyword evidence="2" id="KW-1133">Transmembrane helix</keyword>
<dbReference type="AlphaFoldDB" id="A0A7T5UGP2"/>
<evidence type="ECO:0000313" key="4">
    <source>
        <dbReference type="Proteomes" id="UP000595362"/>
    </source>
</evidence>
<organism evidence="3 4">
    <name type="scientific">Micavibrio aeruginosavorus</name>
    <dbReference type="NCBI Taxonomy" id="349221"/>
    <lineage>
        <taxon>Bacteria</taxon>
        <taxon>Pseudomonadati</taxon>
        <taxon>Bdellovibrionota</taxon>
        <taxon>Bdellovibrionia</taxon>
        <taxon>Bdellovibrionales</taxon>
        <taxon>Pseudobdellovibrionaceae</taxon>
        <taxon>Micavibrio</taxon>
    </lineage>
</organism>
<dbReference type="EMBL" id="CP066681">
    <property type="protein sequence ID" value="QQG36106.1"/>
    <property type="molecule type" value="Genomic_DNA"/>
</dbReference>
<evidence type="ECO:0000256" key="2">
    <source>
        <dbReference type="SAM" id="Phobius"/>
    </source>
</evidence>